<evidence type="ECO:0000256" key="8">
    <source>
        <dbReference type="ARBA" id="ARBA00023157"/>
    </source>
</evidence>
<dbReference type="InterPro" id="IPR038354">
    <property type="entry name" value="VKOR_sf"/>
</dbReference>
<dbReference type="Gene3D" id="1.20.1440.130">
    <property type="entry name" value="VKOR domain"/>
    <property type="match status" value="1"/>
</dbReference>
<comment type="caution">
    <text evidence="12">The sequence shown here is derived from an EMBL/GenBank/DDBJ whole genome shotgun (WGS) entry which is preliminary data.</text>
</comment>
<evidence type="ECO:0000313" key="12">
    <source>
        <dbReference type="EMBL" id="PXX65078.1"/>
    </source>
</evidence>
<keyword evidence="7 10" id="KW-0472">Membrane</keyword>
<feature type="domain" description="Vitamin K epoxide reductase" evidence="11">
    <location>
        <begin position="6"/>
        <end position="147"/>
    </location>
</feature>
<evidence type="ECO:0000256" key="9">
    <source>
        <dbReference type="ARBA" id="ARBA00023284"/>
    </source>
</evidence>
<dbReference type="EMBL" id="QJKF01000004">
    <property type="protein sequence ID" value="PXX65078.1"/>
    <property type="molecule type" value="Genomic_DNA"/>
</dbReference>
<evidence type="ECO:0000256" key="5">
    <source>
        <dbReference type="ARBA" id="ARBA00022989"/>
    </source>
</evidence>
<dbReference type="AlphaFoldDB" id="A0A318K4Z4"/>
<keyword evidence="8" id="KW-1015">Disulfide bond</keyword>
<dbReference type="GO" id="GO:0048038">
    <property type="term" value="F:quinone binding"/>
    <property type="evidence" value="ECO:0007669"/>
    <property type="project" value="UniProtKB-KW"/>
</dbReference>
<reference evidence="12 13" key="1">
    <citation type="submission" date="2018-05" db="EMBL/GenBank/DDBJ databases">
        <title>Genomic Encyclopedia of Type Strains, Phase IV (KMG-IV): sequencing the most valuable type-strain genomes for metagenomic binning, comparative biology and taxonomic classification.</title>
        <authorList>
            <person name="Goeker M."/>
        </authorList>
    </citation>
    <scope>NUCLEOTIDE SEQUENCE [LARGE SCALE GENOMIC DNA]</scope>
    <source>
        <strain evidence="12 13">DSM 44704</strain>
    </source>
</reference>
<evidence type="ECO:0000313" key="13">
    <source>
        <dbReference type="Proteomes" id="UP000247569"/>
    </source>
</evidence>
<gene>
    <name evidence="12" type="ORF">DFR70_104139</name>
</gene>
<evidence type="ECO:0000256" key="4">
    <source>
        <dbReference type="ARBA" id="ARBA00022719"/>
    </source>
</evidence>
<organism evidence="12 13">
    <name type="scientific">Nocardia tenerifensis</name>
    <dbReference type="NCBI Taxonomy" id="228006"/>
    <lineage>
        <taxon>Bacteria</taxon>
        <taxon>Bacillati</taxon>
        <taxon>Actinomycetota</taxon>
        <taxon>Actinomycetes</taxon>
        <taxon>Mycobacteriales</taxon>
        <taxon>Nocardiaceae</taxon>
        <taxon>Nocardia</taxon>
    </lineage>
</organism>
<keyword evidence="3 10" id="KW-0812">Transmembrane</keyword>
<accession>A0A318K4Z4</accession>
<dbReference type="GO" id="GO:0016020">
    <property type="term" value="C:membrane"/>
    <property type="evidence" value="ECO:0007669"/>
    <property type="project" value="UniProtKB-SubCell"/>
</dbReference>
<evidence type="ECO:0000256" key="1">
    <source>
        <dbReference type="ARBA" id="ARBA00004141"/>
    </source>
</evidence>
<evidence type="ECO:0000256" key="6">
    <source>
        <dbReference type="ARBA" id="ARBA00023002"/>
    </source>
</evidence>
<feature type="transmembrane region" description="Helical" evidence="10">
    <location>
        <begin position="99"/>
        <end position="116"/>
    </location>
</feature>
<proteinExistence type="inferred from homology"/>
<evidence type="ECO:0000256" key="3">
    <source>
        <dbReference type="ARBA" id="ARBA00022692"/>
    </source>
</evidence>
<evidence type="ECO:0000256" key="10">
    <source>
        <dbReference type="SAM" id="Phobius"/>
    </source>
</evidence>
<feature type="transmembrane region" description="Helical" evidence="10">
    <location>
        <begin position="163"/>
        <end position="181"/>
    </location>
</feature>
<dbReference type="RefSeq" id="WP_040739483.1">
    <property type="nucleotide sequence ID" value="NZ_QJKF01000004.1"/>
</dbReference>
<dbReference type="SMART" id="SM00756">
    <property type="entry name" value="VKc"/>
    <property type="match status" value="1"/>
</dbReference>
<dbReference type="Proteomes" id="UP000247569">
    <property type="component" value="Unassembled WGS sequence"/>
</dbReference>
<dbReference type="InterPro" id="IPR041714">
    <property type="entry name" value="VKOR_Actinobacteria"/>
</dbReference>
<keyword evidence="13" id="KW-1185">Reference proteome</keyword>
<feature type="transmembrane region" description="Helical" evidence="10">
    <location>
        <begin position="70"/>
        <end position="92"/>
    </location>
</feature>
<keyword evidence="9" id="KW-0676">Redox-active center</keyword>
<comment type="similarity">
    <text evidence="2">Belongs to the VKOR family.</text>
</comment>
<comment type="subcellular location">
    <subcellularLocation>
        <location evidence="1">Membrane</location>
        <topology evidence="1">Multi-pass membrane protein</topology>
    </subcellularLocation>
</comment>
<keyword evidence="5 10" id="KW-1133">Transmembrane helix</keyword>
<keyword evidence="6" id="KW-0560">Oxidoreductase</keyword>
<evidence type="ECO:0000256" key="7">
    <source>
        <dbReference type="ARBA" id="ARBA00023136"/>
    </source>
</evidence>
<evidence type="ECO:0000259" key="11">
    <source>
        <dbReference type="SMART" id="SM00756"/>
    </source>
</evidence>
<dbReference type="CDD" id="cd12922">
    <property type="entry name" value="VKOR_5"/>
    <property type="match status" value="1"/>
</dbReference>
<protein>
    <submittedName>
        <fullName evidence="12">Putative membrane protein</fullName>
    </submittedName>
</protein>
<feature type="transmembrane region" description="Helical" evidence="10">
    <location>
        <begin position="122"/>
        <end position="143"/>
    </location>
</feature>
<keyword evidence="4" id="KW-0874">Quinone</keyword>
<evidence type="ECO:0000256" key="2">
    <source>
        <dbReference type="ARBA" id="ARBA00006214"/>
    </source>
</evidence>
<sequence length="189" mass="20795">MTPAAPSRGAWILLLGGLLGWLAAMALTIERFKLFTEPGYTPSCSINPILSCGSVMVTEQAALFGFPNPILGIAGFSVVVTLGVLSVAGVAFPRWIWGGLWIGTLLGVVFICWLIFQSLYRINALCPYCMVVWAIITPLLAVVTDQLWGGSRGPLRVLAEWRWTIVALFYAVVLLLIFLRFQDYWLSLV</sequence>
<name>A0A318K4Z4_9NOCA</name>
<dbReference type="GO" id="GO:0016491">
    <property type="term" value="F:oxidoreductase activity"/>
    <property type="evidence" value="ECO:0007669"/>
    <property type="project" value="UniProtKB-KW"/>
</dbReference>
<dbReference type="OrthoDB" id="9783799at2"/>
<dbReference type="Pfam" id="PF07884">
    <property type="entry name" value="VKOR"/>
    <property type="match status" value="1"/>
</dbReference>
<dbReference type="InterPro" id="IPR012932">
    <property type="entry name" value="VKOR"/>
</dbReference>